<dbReference type="InterPro" id="IPR003439">
    <property type="entry name" value="ABC_transporter-like_ATP-bd"/>
</dbReference>
<dbReference type="InterPro" id="IPR039421">
    <property type="entry name" value="Type_1_exporter"/>
</dbReference>
<comment type="caution">
    <text evidence="8">The sequence shown here is derived from an EMBL/GenBank/DDBJ whole genome shotgun (WGS) entry which is preliminary data.</text>
</comment>
<sequence length="506" mass="51621">MVMGALWLVPGALIPLVAGRAVDAGVARGDTAALVGDVGLIVALGLAQMVFGGTLDFLSHGMWLHAASAVQRHLGAHVLRLGASLAPQADSGEVTAVTTGDLDKIGNLFETLGRLAGAVVAFGVVGVGLLDRSPLLGVIALVGVPLAVVGIGPLLAPLQRRRDAQRTELTAVNALAADIVAGLRILRGVGGEARFAARFAEATARVRSAGLDVARSTASLAAAEVLLPGLVLVVITWLGARLAAAGTITPGELVAVYGASAFLVVPVTTATEAADTFASARAGAKKVARLLGLRPLLPDPGPAAPPLPPGALALRDPATGLHAPAGELTVVDAAARASAVAARLARFAEGAAVQDRPTDEVAVADLRHRVVHAGPEDLWFSGRLRDELVERGGLTAPDPLAAAAATEILDGFPAGLDEVLGERGREVSGGQRQRLALARALLTDADVLVLEEPTSAVDAHTEAWIAARVAALRRGRTTVVLTQGAPWRHVADRVVDLGHELEGSAR</sequence>
<dbReference type="Gene3D" id="1.20.1560.10">
    <property type="entry name" value="ABC transporter type 1, transmembrane domain"/>
    <property type="match status" value="1"/>
</dbReference>
<evidence type="ECO:0000256" key="5">
    <source>
        <dbReference type="SAM" id="Phobius"/>
    </source>
</evidence>
<evidence type="ECO:0000259" key="6">
    <source>
        <dbReference type="PROSITE" id="PS50893"/>
    </source>
</evidence>
<evidence type="ECO:0000259" key="7">
    <source>
        <dbReference type="PROSITE" id="PS50929"/>
    </source>
</evidence>
<dbReference type="InterPro" id="IPR027417">
    <property type="entry name" value="P-loop_NTPase"/>
</dbReference>
<keyword evidence="9" id="KW-1185">Reference proteome</keyword>
<dbReference type="Gene3D" id="3.40.50.300">
    <property type="entry name" value="P-loop containing nucleotide triphosphate hydrolases"/>
    <property type="match status" value="1"/>
</dbReference>
<feature type="domain" description="ABC transmembrane type-1" evidence="7">
    <location>
        <begin position="1"/>
        <end position="279"/>
    </location>
</feature>
<evidence type="ECO:0000313" key="9">
    <source>
        <dbReference type="Proteomes" id="UP001595947"/>
    </source>
</evidence>
<dbReference type="Pfam" id="PF00664">
    <property type="entry name" value="ABC_membrane"/>
    <property type="match status" value="1"/>
</dbReference>
<dbReference type="SUPFAM" id="SSF52540">
    <property type="entry name" value="P-loop containing nucleoside triphosphate hydrolases"/>
    <property type="match status" value="1"/>
</dbReference>
<proteinExistence type="predicted"/>
<dbReference type="Pfam" id="PF00005">
    <property type="entry name" value="ABC_tran"/>
    <property type="match status" value="1"/>
</dbReference>
<dbReference type="InterPro" id="IPR011527">
    <property type="entry name" value="ABC1_TM_dom"/>
</dbReference>
<evidence type="ECO:0000256" key="2">
    <source>
        <dbReference type="ARBA" id="ARBA00022692"/>
    </source>
</evidence>
<dbReference type="PROSITE" id="PS50893">
    <property type="entry name" value="ABC_TRANSPORTER_2"/>
    <property type="match status" value="1"/>
</dbReference>
<keyword evidence="4 5" id="KW-0472">Membrane</keyword>
<dbReference type="PROSITE" id="PS00211">
    <property type="entry name" value="ABC_TRANSPORTER_1"/>
    <property type="match status" value="1"/>
</dbReference>
<dbReference type="PROSITE" id="PS50929">
    <property type="entry name" value="ABC_TM1F"/>
    <property type="match status" value="1"/>
</dbReference>
<organism evidence="8 9">
    <name type="scientific">Actinomycetospora atypica</name>
    <dbReference type="NCBI Taxonomy" id="1290095"/>
    <lineage>
        <taxon>Bacteria</taxon>
        <taxon>Bacillati</taxon>
        <taxon>Actinomycetota</taxon>
        <taxon>Actinomycetes</taxon>
        <taxon>Pseudonocardiales</taxon>
        <taxon>Pseudonocardiaceae</taxon>
        <taxon>Actinomycetospora</taxon>
    </lineage>
</organism>
<dbReference type="EMBL" id="JBHSIV010000011">
    <property type="protein sequence ID" value="MFC5063094.1"/>
    <property type="molecule type" value="Genomic_DNA"/>
</dbReference>
<keyword evidence="2 5" id="KW-0812">Transmembrane</keyword>
<dbReference type="SUPFAM" id="SSF90123">
    <property type="entry name" value="ABC transporter transmembrane region"/>
    <property type="match status" value="1"/>
</dbReference>
<dbReference type="InterPro" id="IPR017871">
    <property type="entry name" value="ABC_transporter-like_CS"/>
</dbReference>
<protein>
    <submittedName>
        <fullName evidence="8">ABC transporter transmembrane domain-containing protein</fullName>
    </submittedName>
</protein>
<reference evidence="9" key="1">
    <citation type="journal article" date="2019" name="Int. J. Syst. Evol. Microbiol.">
        <title>The Global Catalogue of Microorganisms (GCM) 10K type strain sequencing project: providing services to taxonomists for standard genome sequencing and annotation.</title>
        <authorList>
            <consortium name="The Broad Institute Genomics Platform"/>
            <consortium name="The Broad Institute Genome Sequencing Center for Infectious Disease"/>
            <person name="Wu L."/>
            <person name="Ma J."/>
        </authorList>
    </citation>
    <scope>NUCLEOTIDE SEQUENCE [LARGE SCALE GENOMIC DNA]</scope>
    <source>
        <strain evidence="9">CGMCC 4.7093</strain>
    </source>
</reference>
<feature type="transmembrane region" description="Helical" evidence="5">
    <location>
        <begin position="112"/>
        <end position="130"/>
    </location>
</feature>
<dbReference type="PANTHER" id="PTHR24221:SF654">
    <property type="entry name" value="ATP-BINDING CASSETTE SUB-FAMILY B MEMBER 6"/>
    <property type="match status" value="1"/>
</dbReference>
<dbReference type="Proteomes" id="UP001595947">
    <property type="component" value="Unassembled WGS sequence"/>
</dbReference>
<evidence type="ECO:0000256" key="1">
    <source>
        <dbReference type="ARBA" id="ARBA00004651"/>
    </source>
</evidence>
<accession>A0ABV9YLR5</accession>
<evidence type="ECO:0000256" key="4">
    <source>
        <dbReference type="ARBA" id="ARBA00023136"/>
    </source>
</evidence>
<evidence type="ECO:0000313" key="8">
    <source>
        <dbReference type="EMBL" id="MFC5063094.1"/>
    </source>
</evidence>
<feature type="transmembrane region" description="Helical" evidence="5">
    <location>
        <begin position="136"/>
        <end position="156"/>
    </location>
</feature>
<gene>
    <name evidence="8" type="ORF">ACFPBZ_12825</name>
</gene>
<keyword evidence="3 5" id="KW-1133">Transmembrane helix</keyword>
<feature type="domain" description="ABC transporter" evidence="6">
    <location>
        <begin position="271"/>
        <end position="505"/>
    </location>
</feature>
<comment type="subcellular location">
    <subcellularLocation>
        <location evidence="1">Cell membrane</location>
        <topology evidence="1">Multi-pass membrane protein</topology>
    </subcellularLocation>
</comment>
<dbReference type="RefSeq" id="WP_378036437.1">
    <property type="nucleotide sequence ID" value="NZ_JBHSIV010000011.1"/>
</dbReference>
<feature type="transmembrane region" description="Helical" evidence="5">
    <location>
        <begin position="38"/>
        <end position="58"/>
    </location>
</feature>
<dbReference type="PANTHER" id="PTHR24221">
    <property type="entry name" value="ATP-BINDING CASSETTE SUB-FAMILY B"/>
    <property type="match status" value="1"/>
</dbReference>
<evidence type="ECO:0000256" key="3">
    <source>
        <dbReference type="ARBA" id="ARBA00022989"/>
    </source>
</evidence>
<dbReference type="InterPro" id="IPR036640">
    <property type="entry name" value="ABC1_TM_sf"/>
</dbReference>
<name>A0ABV9YLR5_9PSEU</name>